<reference evidence="1" key="1">
    <citation type="submission" date="2017-02" db="UniProtKB">
        <authorList>
            <consortium name="WormBaseParasite"/>
        </authorList>
    </citation>
    <scope>IDENTIFICATION</scope>
</reference>
<sequence length="64" mass="7404">MIELRFWGHLYIVITLMNEHGQADRNLSSDVLSIREISNHKIQTIRADARKLARCCRGKLLGLK</sequence>
<accession>A0A0N4WSZ9</accession>
<proteinExistence type="predicted"/>
<organism evidence="1">
    <name type="scientific">Haemonchus placei</name>
    <name type="common">Barber's pole worm</name>
    <dbReference type="NCBI Taxonomy" id="6290"/>
    <lineage>
        <taxon>Eukaryota</taxon>
        <taxon>Metazoa</taxon>
        <taxon>Ecdysozoa</taxon>
        <taxon>Nematoda</taxon>
        <taxon>Chromadorea</taxon>
        <taxon>Rhabditida</taxon>
        <taxon>Rhabditina</taxon>
        <taxon>Rhabditomorpha</taxon>
        <taxon>Strongyloidea</taxon>
        <taxon>Trichostrongylidae</taxon>
        <taxon>Haemonchus</taxon>
    </lineage>
</organism>
<dbReference type="AlphaFoldDB" id="A0A0N4WSZ9"/>
<dbReference type="WBParaSite" id="HPLM_0001468701-mRNA-1">
    <property type="protein sequence ID" value="HPLM_0001468701-mRNA-1"/>
    <property type="gene ID" value="HPLM_0001468701"/>
</dbReference>
<name>A0A0N4WSZ9_HAEPC</name>
<protein>
    <submittedName>
        <fullName evidence="1">Transposase</fullName>
    </submittedName>
</protein>
<evidence type="ECO:0000313" key="1">
    <source>
        <dbReference type="WBParaSite" id="HPLM_0001468701-mRNA-1"/>
    </source>
</evidence>